<feature type="transmembrane region" description="Helical" evidence="1">
    <location>
        <begin position="142"/>
        <end position="163"/>
    </location>
</feature>
<keyword evidence="1" id="KW-0812">Transmembrane</keyword>
<dbReference type="InterPro" id="IPR036259">
    <property type="entry name" value="MFS_trans_sf"/>
</dbReference>
<evidence type="ECO:0000313" key="2">
    <source>
        <dbReference type="EMBL" id="MCD2197988.1"/>
    </source>
</evidence>
<reference evidence="2 3" key="1">
    <citation type="submission" date="2021-11" db="EMBL/GenBank/DDBJ databases">
        <title>Draft genome sequence of Actinomycetospora sp. SF1 isolated from the rhizosphere soil.</title>
        <authorList>
            <person name="Duangmal K."/>
            <person name="Chantavorakit T."/>
        </authorList>
    </citation>
    <scope>NUCLEOTIDE SEQUENCE [LARGE SCALE GENOMIC DNA]</scope>
    <source>
        <strain evidence="2 3">TBRC 5722</strain>
    </source>
</reference>
<feature type="transmembrane region" description="Helical" evidence="1">
    <location>
        <begin position="251"/>
        <end position="275"/>
    </location>
</feature>
<keyword evidence="1" id="KW-1133">Transmembrane helix</keyword>
<dbReference type="InterPro" id="IPR052524">
    <property type="entry name" value="MFS_Cyanate_Porter"/>
</dbReference>
<dbReference type="EMBL" id="JAJNDB010000010">
    <property type="protein sequence ID" value="MCD2197988.1"/>
    <property type="molecule type" value="Genomic_DNA"/>
</dbReference>
<feature type="transmembrane region" description="Helical" evidence="1">
    <location>
        <begin position="112"/>
        <end position="130"/>
    </location>
</feature>
<dbReference type="Gene3D" id="1.20.1250.20">
    <property type="entry name" value="MFS general substrate transporter like domains"/>
    <property type="match status" value="1"/>
</dbReference>
<dbReference type="SUPFAM" id="SSF103473">
    <property type="entry name" value="MFS general substrate transporter"/>
    <property type="match status" value="1"/>
</dbReference>
<accession>A0ABS8PI83</accession>
<keyword evidence="1" id="KW-0472">Membrane</keyword>
<dbReference type="PANTHER" id="PTHR23523:SF2">
    <property type="entry name" value="2-NITROIMIDAZOLE TRANSPORTER"/>
    <property type="match status" value="1"/>
</dbReference>
<feature type="transmembrane region" description="Helical" evidence="1">
    <location>
        <begin position="175"/>
        <end position="197"/>
    </location>
</feature>
<comment type="caution">
    <text evidence="2">The sequence shown here is derived from an EMBL/GenBank/DDBJ whole genome shotgun (WGS) entry which is preliminary data.</text>
</comment>
<dbReference type="Proteomes" id="UP001199469">
    <property type="component" value="Unassembled WGS sequence"/>
</dbReference>
<feature type="transmembrane region" description="Helical" evidence="1">
    <location>
        <begin position="282"/>
        <end position="301"/>
    </location>
</feature>
<feature type="transmembrane region" description="Helical" evidence="1">
    <location>
        <begin position="366"/>
        <end position="388"/>
    </location>
</feature>
<protein>
    <submittedName>
        <fullName evidence="2">MFS transporter</fullName>
    </submittedName>
</protein>
<name>A0ABS8PI83_9PSEU</name>
<feature type="transmembrane region" description="Helical" evidence="1">
    <location>
        <begin position="87"/>
        <end position="106"/>
    </location>
</feature>
<proteinExistence type="predicted"/>
<keyword evidence="3" id="KW-1185">Reference proteome</keyword>
<dbReference type="PANTHER" id="PTHR23523">
    <property type="match status" value="1"/>
</dbReference>
<organism evidence="2 3">
    <name type="scientific">Actinomycetospora endophytica</name>
    <dbReference type="NCBI Taxonomy" id="2291215"/>
    <lineage>
        <taxon>Bacteria</taxon>
        <taxon>Bacillati</taxon>
        <taxon>Actinomycetota</taxon>
        <taxon>Actinomycetes</taxon>
        <taxon>Pseudonocardiales</taxon>
        <taxon>Pseudonocardiaceae</taxon>
        <taxon>Actinomycetospora</taxon>
    </lineage>
</organism>
<gene>
    <name evidence="2" type="ORF">LQ327_31920</name>
</gene>
<feature type="transmembrane region" description="Helical" evidence="1">
    <location>
        <begin position="218"/>
        <end position="239"/>
    </location>
</feature>
<evidence type="ECO:0000256" key="1">
    <source>
        <dbReference type="SAM" id="Phobius"/>
    </source>
</evidence>
<feature type="transmembrane region" description="Helical" evidence="1">
    <location>
        <begin position="52"/>
        <end position="80"/>
    </location>
</feature>
<feature type="transmembrane region" description="Helical" evidence="1">
    <location>
        <begin position="307"/>
        <end position="328"/>
    </location>
</feature>
<feature type="transmembrane region" description="Helical" evidence="1">
    <location>
        <begin position="340"/>
        <end position="360"/>
    </location>
</feature>
<dbReference type="RefSeq" id="WP_230740504.1">
    <property type="nucleotide sequence ID" value="NZ_JAJNDB010000010.1"/>
</dbReference>
<evidence type="ECO:0000313" key="3">
    <source>
        <dbReference type="Proteomes" id="UP001199469"/>
    </source>
</evidence>
<dbReference type="PROSITE" id="PS51257">
    <property type="entry name" value="PROKAR_LIPOPROTEIN"/>
    <property type="match status" value="1"/>
</dbReference>
<sequence>MTDSRRADPAATGAGVLLAAVGLTAACLRSPVTAVGAELGSLRAPAALGGLGLGALGAGVLTAMPLAVFAAAGLVAPVVVRRVGSRAVVLGGLAVIAVGVVVRAAAGSVATLLAASVVVLVAVAWINVVLPPLVGPRSPWATGVFSGGVLAGIAAPAALAVPVGSSSGLGWRGGLGVWAVVAVAALAGWAVAGRSATEPSSTADLVTRPITLADRRRPVALAVFFGAQSLAAFAVMGWLPQVYRDAGIPSGTASLLLAVTVVPALPAALLLPAAVRRGHGTALVVGIGAAQVLGLAGLTLAPAGGAWVWAVLLTTAHWGFPLAMALIARRAAGDPTRLSAQVQGTGYALAVVGPLLLGPLHDATGAWTVPLALLGVAALVQIAAGLCITLTDPAPAPIPVAPDAPTLPLPALVTEDRS</sequence>